<dbReference type="PANTHER" id="PTHR31891">
    <property type="entry name" value="FORMAMIDASE C869.04-RELATED"/>
    <property type="match status" value="1"/>
</dbReference>
<dbReference type="Gene3D" id="2.40.10.120">
    <property type="match status" value="1"/>
</dbReference>
<evidence type="ECO:0000313" key="1">
    <source>
        <dbReference type="EMBL" id="GED67172.1"/>
    </source>
</evidence>
<reference evidence="1 4" key="3">
    <citation type="submission" date="2019-06" db="EMBL/GenBank/DDBJ databases">
        <title>Whole genome shotgun sequence of Brevibacillus reuszeri NBRC 15719.</title>
        <authorList>
            <person name="Hosoyama A."/>
            <person name="Uohara A."/>
            <person name="Ohji S."/>
            <person name="Ichikawa N."/>
        </authorList>
    </citation>
    <scope>NUCLEOTIDE SEQUENCE [LARGE SCALE GENOMIC DNA]</scope>
    <source>
        <strain evidence="1 4">NBRC 15719</strain>
    </source>
</reference>
<dbReference type="PATRIC" id="fig|54915.3.peg.3601"/>
<dbReference type="SUPFAM" id="SSF141130">
    <property type="entry name" value="Acetamidase/Formamidase-like"/>
    <property type="match status" value="1"/>
</dbReference>
<dbReference type="STRING" id="54915.ADS79_22360"/>
<accession>A0A0K9YS67</accession>
<dbReference type="AlphaFoldDB" id="A0A0K9YS67"/>
<dbReference type="EMBL" id="LGIQ01000009">
    <property type="protein sequence ID" value="KNB71516.1"/>
    <property type="molecule type" value="Genomic_DNA"/>
</dbReference>
<protein>
    <submittedName>
        <fullName evidence="2">Acetamidase</fullName>
    </submittedName>
</protein>
<organism evidence="2 3">
    <name type="scientific">Brevibacillus reuszeri</name>
    <dbReference type="NCBI Taxonomy" id="54915"/>
    <lineage>
        <taxon>Bacteria</taxon>
        <taxon>Bacillati</taxon>
        <taxon>Bacillota</taxon>
        <taxon>Bacilli</taxon>
        <taxon>Bacillales</taxon>
        <taxon>Paenibacillaceae</taxon>
        <taxon>Brevibacillus</taxon>
    </lineage>
</organism>
<dbReference type="Proteomes" id="UP000036834">
    <property type="component" value="Unassembled WGS sequence"/>
</dbReference>
<dbReference type="OrthoDB" id="9811740at2"/>
<keyword evidence="4" id="KW-1185">Reference proteome</keyword>
<dbReference type="Gene3D" id="2.60.120.580">
    <property type="entry name" value="Acetamidase/Formamidase-like domains"/>
    <property type="match status" value="1"/>
</dbReference>
<evidence type="ECO:0000313" key="3">
    <source>
        <dbReference type="Proteomes" id="UP000036834"/>
    </source>
</evidence>
<proteinExistence type="predicted"/>
<dbReference type="PANTHER" id="PTHR31891:SF1">
    <property type="entry name" value="FORMAMIDASE C869.04-RELATED"/>
    <property type="match status" value="1"/>
</dbReference>
<evidence type="ECO:0000313" key="4">
    <source>
        <dbReference type="Proteomes" id="UP000319578"/>
    </source>
</evidence>
<reference evidence="3" key="1">
    <citation type="submission" date="2015-07" db="EMBL/GenBank/DDBJ databases">
        <title>Genome sequencing project for genomic taxonomy and phylogenomics of Bacillus-like bacteria.</title>
        <authorList>
            <person name="Liu B."/>
            <person name="Wang J."/>
            <person name="Zhu Y."/>
            <person name="Liu G."/>
            <person name="Chen Q."/>
            <person name="Chen Z."/>
            <person name="Lan J."/>
            <person name="Che J."/>
            <person name="Ge C."/>
            <person name="Shi H."/>
            <person name="Pan Z."/>
            <person name="Liu X."/>
        </authorList>
    </citation>
    <scope>NUCLEOTIDE SEQUENCE [LARGE SCALE GENOMIC DNA]</scope>
    <source>
        <strain evidence="3">DSM 9887</strain>
    </source>
</reference>
<comment type="caution">
    <text evidence="2">The sequence shown here is derived from an EMBL/GenBank/DDBJ whole genome shotgun (WGS) entry which is preliminary data.</text>
</comment>
<name>A0A0K9YS67_9BACL</name>
<dbReference type="InterPro" id="IPR004304">
    <property type="entry name" value="FmdA_AmdA"/>
</dbReference>
<dbReference type="Gene3D" id="3.10.28.20">
    <property type="entry name" value="Acetamidase/Formamidase-like domains"/>
    <property type="match status" value="1"/>
</dbReference>
<evidence type="ECO:0000313" key="2">
    <source>
        <dbReference type="EMBL" id="KNB71516.1"/>
    </source>
</evidence>
<dbReference type="Pfam" id="PF03069">
    <property type="entry name" value="FmdA_AmdA"/>
    <property type="match status" value="1"/>
</dbReference>
<sequence length="298" mass="32324">MKIPKEQAVLSMSPHHAPVARIHSGNRVVFETCDCFSNQITSEEHLFSLIGWDLINPATGPLYVEDAEPGDILRVEIVDIQIADQGVMTVAPKEGILGEFIAEERTKVIPIRDGKALFNDKIQIDVKPMIGVIGTAPATEAISTGTPGDHGGNMDCKRIVKGSVLYLPVNVPGALLSMGDLHAVMADGEIVVCGLEIPGEVTVNVEVIKGKSLPLPMLAEGEHVMTIASALTLEEAGKMATVHMHRFLVEEVGMPSDEAGMLLSLIGDLRICQVVDPLMTMRMELPKWVLEKYDYQLK</sequence>
<dbReference type="GO" id="GO:0016811">
    <property type="term" value="F:hydrolase activity, acting on carbon-nitrogen (but not peptide) bonds, in linear amides"/>
    <property type="evidence" value="ECO:0007669"/>
    <property type="project" value="InterPro"/>
</dbReference>
<gene>
    <name evidence="2" type="ORF">ADS79_22360</name>
    <name evidence="1" type="ORF">BRE01_08740</name>
</gene>
<dbReference type="Proteomes" id="UP000319578">
    <property type="component" value="Unassembled WGS sequence"/>
</dbReference>
<dbReference type="RefSeq" id="WP_049740555.1">
    <property type="nucleotide sequence ID" value="NZ_BJON01000003.1"/>
</dbReference>
<dbReference type="EMBL" id="BJON01000003">
    <property type="protein sequence ID" value="GED67172.1"/>
    <property type="molecule type" value="Genomic_DNA"/>
</dbReference>
<reference evidence="2" key="2">
    <citation type="submission" date="2015-07" db="EMBL/GenBank/DDBJ databases">
        <title>MeaNS - Measles Nucleotide Surveillance Program.</title>
        <authorList>
            <person name="Tran T."/>
            <person name="Druce J."/>
        </authorList>
    </citation>
    <scope>NUCLEOTIDE SEQUENCE</scope>
    <source>
        <strain evidence="2">DSM 9887</strain>
    </source>
</reference>